<evidence type="ECO:0000313" key="9">
    <source>
        <dbReference type="EMBL" id="MBU5438726.1"/>
    </source>
</evidence>
<gene>
    <name evidence="9" type="ORF">KQI42_11930</name>
</gene>
<reference evidence="9 10" key="1">
    <citation type="submission" date="2021-06" db="EMBL/GenBank/DDBJ databases">
        <authorList>
            <person name="Sun Q."/>
            <person name="Li D."/>
        </authorList>
    </citation>
    <scope>NUCLEOTIDE SEQUENCE [LARGE SCALE GENOMIC DNA]</scope>
    <source>
        <strain evidence="9 10">MSJ-40</strain>
    </source>
</reference>
<evidence type="ECO:0000256" key="8">
    <source>
        <dbReference type="SAM" id="Phobius"/>
    </source>
</evidence>
<feature type="transmembrane region" description="Helical" evidence="8">
    <location>
        <begin position="345"/>
        <end position="364"/>
    </location>
</feature>
<comment type="similarity">
    <text evidence="2">Belongs to the nucleobase:cation symporter-2 (NCS2) (TC 2.A.40) family.</text>
</comment>
<dbReference type="NCBIfam" id="TIGR00801">
    <property type="entry name" value="ncs2"/>
    <property type="match status" value="1"/>
</dbReference>
<comment type="caution">
    <text evidence="9">The sequence shown here is derived from an EMBL/GenBank/DDBJ whole genome shotgun (WGS) entry which is preliminary data.</text>
</comment>
<feature type="transmembrane region" description="Helical" evidence="8">
    <location>
        <begin position="314"/>
        <end position="333"/>
    </location>
</feature>
<organism evidence="9 10">
    <name type="scientific">Tissierella simiarum</name>
    <dbReference type="NCBI Taxonomy" id="2841534"/>
    <lineage>
        <taxon>Bacteria</taxon>
        <taxon>Bacillati</taxon>
        <taxon>Bacillota</taxon>
        <taxon>Tissierellia</taxon>
        <taxon>Tissierellales</taxon>
        <taxon>Tissierellaceae</taxon>
        <taxon>Tissierella</taxon>
    </lineage>
</organism>
<feature type="transmembrane region" description="Helical" evidence="8">
    <location>
        <begin position="376"/>
        <end position="393"/>
    </location>
</feature>
<proteinExistence type="inferred from homology"/>
<dbReference type="PANTHER" id="PTHR42810:SF2">
    <property type="entry name" value="PURINE PERMEASE C1399.01C-RELATED"/>
    <property type="match status" value="1"/>
</dbReference>
<feature type="transmembrane region" description="Helical" evidence="8">
    <location>
        <begin position="131"/>
        <end position="158"/>
    </location>
</feature>
<name>A0ABS6E843_9FIRM</name>
<feature type="transmembrane region" description="Helical" evidence="8">
    <location>
        <begin position="79"/>
        <end position="99"/>
    </location>
</feature>
<feature type="transmembrane region" description="Helical" evidence="8">
    <location>
        <begin position="170"/>
        <end position="188"/>
    </location>
</feature>
<comment type="subcellular location">
    <subcellularLocation>
        <location evidence="1">Cell membrane</location>
        <topology evidence="1">Multi-pass membrane protein</topology>
    </subcellularLocation>
</comment>
<dbReference type="NCBIfam" id="TIGR03173">
    <property type="entry name" value="pbuX"/>
    <property type="match status" value="1"/>
</dbReference>
<dbReference type="RefSeq" id="WP_216520034.1">
    <property type="nucleotide sequence ID" value="NZ_JAHLPM010000009.1"/>
</dbReference>
<accession>A0ABS6E843</accession>
<feature type="transmembrane region" description="Helical" evidence="8">
    <location>
        <begin position="53"/>
        <end position="73"/>
    </location>
</feature>
<dbReference type="NCBIfam" id="NF037981">
    <property type="entry name" value="NCS2_1"/>
    <property type="match status" value="1"/>
</dbReference>
<dbReference type="Pfam" id="PF00860">
    <property type="entry name" value="Xan_ur_permease"/>
    <property type="match status" value="1"/>
</dbReference>
<dbReference type="PROSITE" id="PS01116">
    <property type="entry name" value="XANTH_URACIL_PERMASE"/>
    <property type="match status" value="1"/>
</dbReference>
<dbReference type="EMBL" id="JAHLPM010000009">
    <property type="protein sequence ID" value="MBU5438726.1"/>
    <property type="molecule type" value="Genomic_DNA"/>
</dbReference>
<keyword evidence="7 8" id="KW-0472">Membrane</keyword>
<feature type="transmembrane region" description="Helical" evidence="8">
    <location>
        <begin position="194"/>
        <end position="212"/>
    </location>
</feature>
<keyword evidence="10" id="KW-1185">Reference proteome</keyword>
<evidence type="ECO:0000256" key="3">
    <source>
        <dbReference type="ARBA" id="ARBA00022448"/>
    </source>
</evidence>
<dbReference type="InterPro" id="IPR006043">
    <property type="entry name" value="NCS2"/>
</dbReference>
<feature type="transmembrane region" description="Helical" evidence="8">
    <location>
        <begin position="20"/>
        <end position="41"/>
    </location>
</feature>
<evidence type="ECO:0000256" key="2">
    <source>
        <dbReference type="ARBA" id="ARBA00008821"/>
    </source>
</evidence>
<keyword evidence="4" id="KW-1003">Cell membrane</keyword>
<sequence>MSKGDLVYELEGKPELRVAIPLGLQHVLAMFTGNIAPIIIIANTLGLPEDSKILMIQSAMIVAGIVTLIQLYPVWKVGAGLPIVMGTSFAFVPTAVAVGSKYGISGILGSSFLGSFTEVIIGFFIKPLKKYFPPIVMGTVLFSIGISLLPVGIQYFAGGVGAADFGSPENLFLGFLVLLIIIVLQGFGKGIFNTASILIALVIGYIVAIPMGKIDFTSVSQAGWLSIPKPLEFGMEFHLDAILKFAAVYLIVSLETLGNVSGITISTLGREAVEREMTGAVLADGLGSTLAAVFNVLPNTGYGQNVGIIALTKVVNKFCIATGGIFLIIAGIIPKFGAICAAMPPSVLGGAVTVVFSMITISGIRMIGKAGLDGKNATILSVSIGVGIGFSQVPDSMVHFPKVLQHFFSDPVVAAGILALILNIIFTDRWAIKESEARESNDSIENKDDLAAEKI</sequence>
<evidence type="ECO:0000256" key="1">
    <source>
        <dbReference type="ARBA" id="ARBA00004651"/>
    </source>
</evidence>
<evidence type="ECO:0000313" key="10">
    <source>
        <dbReference type="Proteomes" id="UP000749471"/>
    </source>
</evidence>
<evidence type="ECO:0000256" key="6">
    <source>
        <dbReference type="ARBA" id="ARBA00022989"/>
    </source>
</evidence>
<evidence type="ECO:0000256" key="5">
    <source>
        <dbReference type="ARBA" id="ARBA00022692"/>
    </source>
</evidence>
<dbReference type="InterPro" id="IPR006042">
    <property type="entry name" value="Xan_ur_permease"/>
</dbReference>
<feature type="transmembrane region" description="Helical" evidence="8">
    <location>
        <begin position="413"/>
        <end position="432"/>
    </location>
</feature>
<keyword evidence="6 8" id="KW-1133">Transmembrane helix</keyword>
<evidence type="ECO:0000256" key="7">
    <source>
        <dbReference type="ARBA" id="ARBA00023136"/>
    </source>
</evidence>
<dbReference type="InterPro" id="IPR017588">
    <property type="entry name" value="UacT-like"/>
</dbReference>
<keyword evidence="5 8" id="KW-0812">Transmembrane</keyword>
<feature type="transmembrane region" description="Helical" evidence="8">
    <location>
        <begin position="106"/>
        <end position="125"/>
    </location>
</feature>
<dbReference type="Proteomes" id="UP000749471">
    <property type="component" value="Unassembled WGS sequence"/>
</dbReference>
<evidence type="ECO:0000256" key="4">
    <source>
        <dbReference type="ARBA" id="ARBA00022475"/>
    </source>
</evidence>
<dbReference type="PANTHER" id="PTHR42810">
    <property type="entry name" value="PURINE PERMEASE C1399.01C-RELATED"/>
    <property type="match status" value="1"/>
</dbReference>
<protein>
    <submittedName>
        <fullName evidence="9">Purine permease</fullName>
    </submittedName>
</protein>
<keyword evidence="3" id="KW-0813">Transport</keyword>